<keyword evidence="1" id="KW-1133">Transmembrane helix</keyword>
<dbReference type="InterPro" id="IPR021096">
    <property type="entry name" value="Vibrio_phage_VSK_Orf152"/>
</dbReference>
<evidence type="ECO:0000259" key="2">
    <source>
        <dbReference type="PROSITE" id="PS50943"/>
    </source>
</evidence>
<evidence type="ECO:0000313" key="4">
    <source>
        <dbReference type="Proteomes" id="UP001165384"/>
    </source>
</evidence>
<evidence type="ECO:0000313" key="3">
    <source>
        <dbReference type="EMBL" id="MCG2577585.1"/>
    </source>
</evidence>
<keyword evidence="1" id="KW-0472">Membrane</keyword>
<protein>
    <submittedName>
        <fullName evidence="3">DUF3693 domain-containing protein</fullName>
    </submittedName>
</protein>
<sequence>MKIVELLDRTKHDAGVESDYALAKVLGIHKARVSAYYSGKEAPNEWACLKISEITGIPLDTVIATVKAESEKDDERRAVWENYMKRLGGLAASFLITLCVTVTMLVTSPPSQAAQGKDLGPVTFCIM</sequence>
<dbReference type="Proteomes" id="UP001165384">
    <property type="component" value="Unassembled WGS sequence"/>
</dbReference>
<keyword evidence="4" id="KW-1185">Reference proteome</keyword>
<dbReference type="EMBL" id="JAKLTN010000002">
    <property type="protein sequence ID" value="MCG2577585.1"/>
    <property type="molecule type" value="Genomic_DNA"/>
</dbReference>
<feature type="transmembrane region" description="Helical" evidence="1">
    <location>
        <begin position="87"/>
        <end position="106"/>
    </location>
</feature>
<gene>
    <name evidence="3" type="ORF">LZ012_11335</name>
</gene>
<dbReference type="Pfam" id="PF12472">
    <property type="entry name" value="DUF3693"/>
    <property type="match status" value="1"/>
</dbReference>
<dbReference type="RefSeq" id="WP_275710842.1">
    <property type="nucleotide sequence ID" value="NZ_JAKLTN010000002.1"/>
</dbReference>
<reference evidence="3" key="1">
    <citation type="submission" date="2022-01" db="EMBL/GenBank/DDBJ databases">
        <authorList>
            <person name="Jo J.-H."/>
            <person name="Im W.-T."/>
        </authorList>
    </citation>
    <scope>NUCLEOTIDE SEQUENCE</scope>
    <source>
        <strain evidence="3">XY25</strain>
    </source>
</reference>
<organism evidence="3 4">
    <name type="scientific">Dechloromonas hankyongensis</name>
    <dbReference type="NCBI Taxonomy" id="2908002"/>
    <lineage>
        <taxon>Bacteria</taxon>
        <taxon>Pseudomonadati</taxon>
        <taxon>Pseudomonadota</taxon>
        <taxon>Betaproteobacteria</taxon>
        <taxon>Rhodocyclales</taxon>
        <taxon>Azonexaceae</taxon>
        <taxon>Dechloromonas</taxon>
    </lineage>
</organism>
<dbReference type="InterPro" id="IPR001387">
    <property type="entry name" value="Cro/C1-type_HTH"/>
</dbReference>
<dbReference type="InterPro" id="IPR010982">
    <property type="entry name" value="Lambda_DNA-bd_dom_sf"/>
</dbReference>
<proteinExistence type="predicted"/>
<feature type="domain" description="HTH cro/C1-type" evidence="2">
    <location>
        <begin position="21"/>
        <end position="62"/>
    </location>
</feature>
<evidence type="ECO:0000256" key="1">
    <source>
        <dbReference type="SAM" id="Phobius"/>
    </source>
</evidence>
<keyword evidence="1" id="KW-0812">Transmembrane</keyword>
<dbReference type="SUPFAM" id="SSF47413">
    <property type="entry name" value="lambda repressor-like DNA-binding domains"/>
    <property type="match status" value="1"/>
</dbReference>
<name>A0ABS9K359_9RHOO</name>
<accession>A0ABS9K359</accession>
<dbReference type="Gene3D" id="1.10.260.40">
    <property type="entry name" value="lambda repressor-like DNA-binding domains"/>
    <property type="match status" value="1"/>
</dbReference>
<dbReference type="PROSITE" id="PS50943">
    <property type="entry name" value="HTH_CROC1"/>
    <property type="match status" value="1"/>
</dbReference>
<comment type="caution">
    <text evidence="3">The sequence shown here is derived from an EMBL/GenBank/DDBJ whole genome shotgun (WGS) entry which is preliminary data.</text>
</comment>